<evidence type="ECO:0000256" key="1">
    <source>
        <dbReference type="ARBA" id="ARBA00004990"/>
    </source>
</evidence>
<dbReference type="GO" id="GO:0005524">
    <property type="term" value="F:ATP binding"/>
    <property type="evidence" value="ECO:0007669"/>
    <property type="project" value="UniProtKB-KW"/>
</dbReference>
<keyword evidence="6 8" id="KW-0067">ATP-binding</keyword>
<feature type="binding site" evidence="8">
    <location>
        <begin position="157"/>
        <end position="160"/>
    </location>
    <ligand>
        <name>ATP</name>
        <dbReference type="ChEBI" id="CHEBI:30616"/>
    </ligand>
</feature>
<comment type="miscellaneous">
    <text evidence="8">The reaction proceeds by a bi uni uni bi ping pong mechanism.</text>
</comment>
<feature type="binding site" evidence="8">
    <location>
        <position position="69"/>
    </location>
    <ligand>
        <name>beta-alanine</name>
        <dbReference type="ChEBI" id="CHEBI:57966"/>
    </ligand>
</feature>
<evidence type="ECO:0000256" key="6">
    <source>
        <dbReference type="ARBA" id="ARBA00022840"/>
    </source>
</evidence>
<feature type="active site" description="Proton donor" evidence="8">
    <location>
        <position position="45"/>
    </location>
</feature>
<sequence length="291" mass="33156">MQAVNFFKMIVFHHQNDLKDHLLSYRSSNKSIGFVPTMGALHKGHLSLMKKALQENDILVVSIFVNPTQFNNVDDLEKYPRDLDSDRNTIASLQGEIVVYAPAPEDVYEDKVISEVFSFDGLENQMEGRFRPGHFDGVGTIVKKLLQIVSPNKAYFGEKDYQQLLIVKKMVAIEQLPVVIVGCPILREENGLAMSSRNERLSLKVRQKSGFIYKTLLDVQACFTSKSFKEISTYVEKMFEQQEDFKLEYFSITDADTLEAVESAEDNKKYRAFIAVYADGDVRLIDNIALN</sequence>
<feature type="binding site" evidence="8">
    <location>
        <position position="163"/>
    </location>
    <ligand>
        <name>(R)-pantoate</name>
        <dbReference type="ChEBI" id="CHEBI:15980"/>
    </ligand>
</feature>
<accession>I0WJZ6</accession>
<feature type="binding site" evidence="8">
    <location>
        <begin position="38"/>
        <end position="45"/>
    </location>
    <ligand>
        <name>ATP</name>
        <dbReference type="ChEBI" id="CHEBI:30616"/>
    </ligand>
</feature>
<gene>
    <name evidence="8" type="primary">panC</name>
    <name evidence="9" type="ORF">W5A_01775</name>
</gene>
<dbReference type="eggNOG" id="COG0414">
    <property type="taxonomic scope" value="Bacteria"/>
</dbReference>
<name>I0WJZ6_9FLAO</name>
<dbReference type="InterPro" id="IPR003721">
    <property type="entry name" value="Pantoate_ligase"/>
</dbReference>
<dbReference type="PANTHER" id="PTHR21299">
    <property type="entry name" value="CYTIDYLATE KINASE/PANTOATE-BETA-ALANINE LIGASE"/>
    <property type="match status" value="1"/>
</dbReference>
<feature type="binding site" evidence="8">
    <location>
        <begin position="194"/>
        <end position="197"/>
    </location>
    <ligand>
        <name>ATP</name>
        <dbReference type="ChEBI" id="CHEBI:30616"/>
    </ligand>
</feature>
<evidence type="ECO:0000256" key="3">
    <source>
        <dbReference type="ARBA" id="ARBA00022598"/>
    </source>
</evidence>
<keyword evidence="8" id="KW-0963">Cytoplasm</keyword>
<dbReference type="PATRIC" id="fig|946077.3.peg.364"/>
<reference evidence="9 10" key="1">
    <citation type="journal article" date="2012" name="J. Bacteriol.">
        <title>Genome Sequence of the Halotolerant Bacterium Imtechella halotolerans K1T.</title>
        <authorList>
            <person name="Kumar S."/>
            <person name="Vikram S."/>
            <person name="Subramanian S."/>
            <person name="Raghava G.P."/>
            <person name="Pinnaka A.K."/>
        </authorList>
    </citation>
    <scope>NUCLEOTIDE SEQUENCE [LARGE SCALE GENOMIC DNA]</scope>
    <source>
        <strain evidence="9 10">K1</strain>
    </source>
</reference>
<comment type="caution">
    <text evidence="9">The sequence shown here is derived from an EMBL/GenBank/DDBJ whole genome shotgun (WGS) entry which is preliminary data.</text>
</comment>
<evidence type="ECO:0000256" key="7">
    <source>
        <dbReference type="ARBA" id="ARBA00048258"/>
    </source>
</evidence>
<dbReference type="STRING" id="946077.W5A_01775"/>
<dbReference type="Gene3D" id="3.30.1300.10">
    <property type="entry name" value="Pantoate-beta-alanine ligase, C-terminal domain"/>
    <property type="match status" value="1"/>
</dbReference>
<feature type="binding site" evidence="8">
    <location>
        <position position="69"/>
    </location>
    <ligand>
        <name>(R)-pantoate</name>
        <dbReference type="ChEBI" id="CHEBI:15980"/>
    </ligand>
</feature>
<dbReference type="EC" id="6.3.2.1" evidence="8"/>
<comment type="pathway">
    <text evidence="1 8">Cofactor biosynthesis; (R)-pantothenate biosynthesis; (R)-pantothenate from (R)-pantoate and beta-alanine: step 1/1.</text>
</comment>
<evidence type="ECO:0000256" key="4">
    <source>
        <dbReference type="ARBA" id="ARBA00022655"/>
    </source>
</evidence>
<dbReference type="Gene3D" id="3.40.50.620">
    <property type="entry name" value="HUPs"/>
    <property type="match status" value="1"/>
</dbReference>
<evidence type="ECO:0000313" key="10">
    <source>
        <dbReference type="Proteomes" id="UP000005938"/>
    </source>
</evidence>
<evidence type="ECO:0000256" key="8">
    <source>
        <dbReference type="HAMAP-Rule" id="MF_00158"/>
    </source>
</evidence>
<feature type="binding site" evidence="8">
    <location>
        <position position="186"/>
    </location>
    <ligand>
        <name>ATP</name>
        <dbReference type="ChEBI" id="CHEBI:30616"/>
    </ligand>
</feature>
<dbReference type="InterPro" id="IPR042176">
    <property type="entry name" value="Pantoate_ligase_C"/>
</dbReference>
<dbReference type="Proteomes" id="UP000005938">
    <property type="component" value="Unassembled WGS sequence"/>
</dbReference>
<dbReference type="Pfam" id="PF02569">
    <property type="entry name" value="Pantoate_ligase"/>
    <property type="match status" value="1"/>
</dbReference>
<protein>
    <recommendedName>
        <fullName evidence="8">Pantothenate synthetase</fullName>
        <shortName evidence="8">PS</shortName>
        <ecNumber evidence="8">6.3.2.1</ecNumber>
    </recommendedName>
    <alternativeName>
        <fullName evidence="8">Pantoate--beta-alanine ligase</fullName>
    </alternativeName>
    <alternativeName>
        <fullName evidence="8">Pantoate-activating enzyme</fullName>
    </alternativeName>
</protein>
<comment type="subcellular location">
    <subcellularLocation>
        <location evidence="8">Cytoplasm</location>
    </subcellularLocation>
</comment>
<dbReference type="NCBIfam" id="TIGR00018">
    <property type="entry name" value="panC"/>
    <property type="match status" value="1"/>
</dbReference>
<dbReference type="HAMAP" id="MF_00158">
    <property type="entry name" value="PanC"/>
    <property type="match status" value="1"/>
</dbReference>
<keyword evidence="10" id="KW-1185">Reference proteome</keyword>
<dbReference type="InterPro" id="IPR014729">
    <property type="entry name" value="Rossmann-like_a/b/a_fold"/>
</dbReference>
<dbReference type="AlphaFoldDB" id="I0WJZ6"/>
<comment type="catalytic activity">
    <reaction evidence="7 8">
        <text>(R)-pantoate + beta-alanine + ATP = (R)-pantothenate + AMP + diphosphate + H(+)</text>
        <dbReference type="Rhea" id="RHEA:10912"/>
        <dbReference type="ChEBI" id="CHEBI:15378"/>
        <dbReference type="ChEBI" id="CHEBI:15980"/>
        <dbReference type="ChEBI" id="CHEBI:29032"/>
        <dbReference type="ChEBI" id="CHEBI:30616"/>
        <dbReference type="ChEBI" id="CHEBI:33019"/>
        <dbReference type="ChEBI" id="CHEBI:57966"/>
        <dbReference type="ChEBI" id="CHEBI:456215"/>
        <dbReference type="EC" id="6.3.2.1"/>
    </reaction>
</comment>
<dbReference type="PANTHER" id="PTHR21299:SF1">
    <property type="entry name" value="PANTOATE--BETA-ALANINE LIGASE"/>
    <property type="match status" value="1"/>
</dbReference>
<dbReference type="EMBL" id="AJJU01000002">
    <property type="protein sequence ID" value="EID76712.1"/>
    <property type="molecule type" value="Genomic_DNA"/>
</dbReference>
<comment type="function">
    <text evidence="8">Catalyzes the condensation of pantoate with beta-alanine in an ATP-dependent reaction via a pantoyl-adenylate intermediate.</text>
</comment>
<keyword evidence="4 8" id="KW-0566">Pantothenate biosynthesis</keyword>
<dbReference type="UniPathway" id="UPA00028">
    <property type="reaction ID" value="UER00005"/>
</dbReference>
<dbReference type="GO" id="GO:0004592">
    <property type="term" value="F:pantoate-beta-alanine ligase activity"/>
    <property type="evidence" value="ECO:0007669"/>
    <property type="project" value="UniProtKB-UniRule"/>
</dbReference>
<comment type="subunit">
    <text evidence="8">Homodimer.</text>
</comment>
<dbReference type="GO" id="GO:0005829">
    <property type="term" value="C:cytosol"/>
    <property type="evidence" value="ECO:0007669"/>
    <property type="project" value="TreeGrafter"/>
</dbReference>
<evidence type="ECO:0000256" key="2">
    <source>
        <dbReference type="ARBA" id="ARBA00009256"/>
    </source>
</evidence>
<dbReference type="InterPro" id="IPR004821">
    <property type="entry name" value="Cyt_trans-like"/>
</dbReference>
<keyword evidence="5 8" id="KW-0547">Nucleotide-binding</keyword>
<evidence type="ECO:0000313" key="9">
    <source>
        <dbReference type="EMBL" id="EID76712.1"/>
    </source>
</evidence>
<organism evidence="9 10">
    <name type="scientific">Imtechella halotolerans K1</name>
    <dbReference type="NCBI Taxonomy" id="946077"/>
    <lineage>
        <taxon>Bacteria</taxon>
        <taxon>Pseudomonadati</taxon>
        <taxon>Bacteroidota</taxon>
        <taxon>Flavobacteriia</taxon>
        <taxon>Flavobacteriales</taxon>
        <taxon>Flavobacteriaceae</taxon>
        <taxon>Imtechella</taxon>
    </lineage>
</organism>
<dbReference type="GO" id="GO:0015940">
    <property type="term" value="P:pantothenate biosynthetic process"/>
    <property type="evidence" value="ECO:0007669"/>
    <property type="project" value="UniProtKB-UniRule"/>
</dbReference>
<proteinExistence type="inferred from homology"/>
<dbReference type="SUPFAM" id="SSF52374">
    <property type="entry name" value="Nucleotidylyl transferase"/>
    <property type="match status" value="1"/>
</dbReference>
<evidence type="ECO:0000256" key="5">
    <source>
        <dbReference type="ARBA" id="ARBA00022741"/>
    </source>
</evidence>
<keyword evidence="3 8" id="KW-0436">Ligase</keyword>
<comment type="similarity">
    <text evidence="2 8">Belongs to the pantothenate synthetase family.</text>
</comment>
<dbReference type="NCBIfam" id="TIGR00125">
    <property type="entry name" value="cyt_tran_rel"/>
    <property type="match status" value="1"/>
</dbReference>